<accession>A0A6A0A002</accession>
<comment type="caution">
    <text evidence="1">The sequence shown here is derived from an EMBL/GenBank/DDBJ whole genome shotgun (WGS) entry which is preliminary data.</text>
</comment>
<keyword evidence="2" id="KW-1185">Reference proteome</keyword>
<name>A0A6A0A002_HAELA</name>
<dbReference type="AlphaFoldDB" id="A0A6A0A002"/>
<gene>
    <name evidence="1" type="ORF">HaLaN_22302</name>
</gene>
<evidence type="ECO:0000313" key="1">
    <source>
        <dbReference type="EMBL" id="GFH24494.1"/>
    </source>
</evidence>
<feature type="non-terminal residue" evidence="1">
    <location>
        <position position="1"/>
    </location>
</feature>
<reference evidence="1 2" key="1">
    <citation type="submission" date="2020-02" db="EMBL/GenBank/DDBJ databases">
        <title>Draft genome sequence of Haematococcus lacustris strain NIES-144.</title>
        <authorList>
            <person name="Morimoto D."/>
            <person name="Nakagawa S."/>
            <person name="Yoshida T."/>
            <person name="Sawayama S."/>
        </authorList>
    </citation>
    <scope>NUCLEOTIDE SEQUENCE [LARGE SCALE GENOMIC DNA]</scope>
    <source>
        <strain evidence="1 2">NIES-144</strain>
    </source>
</reference>
<proteinExistence type="predicted"/>
<protein>
    <submittedName>
        <fullName evidence="1">Uncharacterized protein</fullName>
    </submittedName>
</protein>
<dbReference type="Proteomes" id="UP000485058">
    <property type="component" value="Unassembled WGS sequence"/>
</dbReference>
<organism evidence="1 2">
    <name type="scientific">Haematococcus lacustris</name>
    <name type="common">Green alga</name>
    <name type="synonym">Haematococcus pluvialis</name>
    <dbReference type="NCBI Taxonomy" id="44745"/>
    <lineage>
        <taxon>Eukaryota</taxon>
        <taxon>Viridiplantae</taxon>
        <taxon>Chlorophyta</taxon>
        <taxon>core chlorophytes</taxon>
        <taxon>Chlorophyceae</taxon>
        <taxon>CS clade</taxon>
        <taxon>Chlamydomonadales</taxon>
        <taxon>Haematococcaceae</taxon>
        <taxon>Haematococcus</taxon>
    </lineage>
</organism>
<evidence type="ECO:0000313" key="2">
    <source>
        <dbReference type="Proteomes" id="UP000485058"/>
    </source>
</evidence>
<sequence>GGCRVASRWRGVGCEISTLPGSPDLPASGVKARPRLQGVFREPSLTLPNTLSSILDPCLFSSVKANHGKLVAAAAKLPGSGGFRPTLSQRISMIDSALHFSVGFSKEPSKRAFAKTGLYPSSKDQLLAAAIASIQSGKGKVTLAPWKRLIVSNDMREAVIQRSTEEQPALYFRAVDQFYNRKELEEQVSMRAAKRGRGAHM</sequence>
<dbReference type="EMBL" id="BLLF01002550">
    <property type="protein sequence ID" value="GFH24494.1"/>
    <property type="molecule type" value="Genomic_DNA"/>
</dbReference>